<proteinExistence type="predicted"/>
<organism evidence="1 2">
    <name type="scientific">Luedemannella flava</name>
    <dbReference type="NCBI Taxonomy" id="349316"/>
    <lineage>
        <taxon>Bacteria</taxon>
        <taxon>Bacillati</taxon>
        <taxon>Actinomycetota</taxon>
        <taxon>Actinomycetes</taxon>
        <taxon>Micromonosporales</taxon>
        <taxon>Micromonosporaceae</taxon>
        <taxon>Luedemannella</taxon>
    </lineage>
</organism>
<dbReference type="Proteomes" id="UP001500218">
    <property type="component" value="Unassembled WGS sequence"/>
</dbReference>
<dbReference type="Gene3D" id="3.30.530.20">
    <property type="match status" value="1"/>
</dbReference>
<comment type="caution">
    <text evidence="1">The sequence shown here is derived from an EMBL/GenBank/DDBJ whole genome shotgun (WGS) entry which is preliminary data.</text>
</comment>
<gene>
    <name evidence="1" type="ORF">GCM10009682_27020</name>
</gene>
<name>A0ABN2LZ85_9ACTN</name>
<keyword evidence="2" id="KW-1185">Reference proteome</keyword>
<reference evidence="1 2" key="1">
    <citation type="journal article" date="2019" name="Int. J. Syst. Evol. Microbiol.">
        <title>The Global Catalogue of Microorganisms (GCM) 10K type strain sequencing project: providing services to taxonomists for standard genome sequencing and annotation.</title>
        <authorList>
            <consortium name="The Broad Institute Genomics Platform"/>
            <consortium name="The Broad Institute Genome Sequencing Center for Infectious Disease"/>
            <person name="Wu L."/>
            <person name="Ma J."/>
        </authorList>
    </citation>
    <scope>NUCLEOTIDE SEQUENCE [LARGE SCALE GENOMIC DNA]</scope>
    <source>
        <strain evidence="1 2">JCM 13250</strain>
    </source>
</reference>
<dbReference type="InterPro" id="IPR023393">
    <property type="entry name" value="START-like_dom_sf"/>
</dbReference>
<dbReference type="Pfam" id="PF10604">
    <property type="entry name" value="Polyketide_cyc2"/>
    <property type="match status" value="1"/>
</dbReference>
<dbReference type="SUPFAM" id="SSF55961">
    <property type="entry name" value="Bet v1-like"/>
    <property type="match status" value="1"/>
</dbReference>
<evidence type="ECO:0000313" key="2">
    <source>
        <dbReference type="Proteomes" id="UP001500218"/>
    </source>
</evidence>
<sequence>MTTQEKIIEAEPDEVFAVLSDGWSYAYWRLGISHVRQVDDEFPAEGSRIHHDLGPWPASWQEDTTAMCTQPPHRMELRTNLGLFGVVDSTFTLAAEGDGRTRVTMRKQPTAGFLHWLPAAASDLLMRGRDRETLRRLADVSEHRR</sequence>
<evidence type="ECO:0000313" key="1">
    <source>
        <dbReference type="EMBL" id="GAA1803844.1"/>
    </source>
</evidence>
<dbReference type="RefSeq" id="WP_344130425.1">
    <property type="nucleotide sequence ID" value="NZ_BAAALT010000070.1"/>
</dbReference>
<protein>
    <submittedName>
        <fullName evidence="1">SRPBCC family protein</fullName>
    </submittedName>
</protein>
<dbReference type="InterPro" id="IPR019587">
    <property type="entry name" value="Polyketide_cyclase/dehydratase"/>
</dbReference>
<dbReference type="EMBL" id="BAAALT010000070">
    <property type="protein sequence ID" value="GAA1803844.1"/>
    <property type="molecule type" value="Genomic_DNA"/>
</dbReference>
<accession>A0ABN2LZ85</accession>
<dbReference type="CDD" id="cd07812">
    <property type="entry name" value="SRPBCC"/>
    <property type="match status" value="1"/>
</dbReference>